<dbReference type="PANTHER" id="PTHR43423:SF1">
    <property type="entry name" value="ABC TRANSPORTER I FAMILY MEMBER 17"/>
    <property type="match status" value="1"/>
</dbReference>
<dbReference type="PANTHER" id="PTHR43423">
    <property type="entry name" value="ABC TRANSPORTER I FAMILY MEMBER 17"/>
    <property type="match status" value="1"/>
</dbReference>
<feature type="domain" description="ABC transporter" evidence="4">
    <location>
        <begin position="2"/>
        <end position="212"/>
    </location>
</feature>
<evidence type="ECO:0000259" key="4">
    <source>
        <dbReference type="PROSITE" id="PS50893"/>
    </source>
</evidence>
<dbReference type="InterPro" id="IPR027417">
    <property type="entry name" value="P-loop_NTPase"/>
</dbReference>
<dbReference type="SUPFAM" id="SSF52540">
    <property type="entry name" value="P-loop containing nucleoside triphosphate hydrolases"/>
    <property type="match status" value="1"/>
</dbReference>
<evidence type="ECO:0000313" key="6">
    <source>
        <dbReference type="Proteomes" id="UP000830326"/>
    </source>
</evidence>
<evidence type="ECO:0000256" key="3">
    <source>
        <dbReference type="ARBA" id="ARBA00022840"/>
    </source>
</evidence>
<dbReference type="SMART" id="SM00382">
    <property type="entry name" value="AAA"/>
    <property type="match status" value="1"/>
</dbReference>
<dbReference type="GO" id="GO:0005524">
    <property type="term" value="F:ATP binding"/>
    <property type="evidence" value="ECO:0007669"/>
    <property type="project" value="UniProtKB-KW"/>
</dbReference>
<accession>A0ABY4H823</accession>
<dbReference type="InterPro" id="IPR003593">
    <property type="entry name" value="AAA+_ATPase"/>
</dbReference>
<protein>
    <submittedName>
        <fullName evidence="5">ABC transporter ATP-binding protein</fullName>
    </submittedName>
</protein>
<dbReference type="Proteomes" id="UP000830326">
    <property type="component" value="Chromosome"/>
</dbReference>
<evidence type="ECO:0000256" key="2">
    <source>
        <dbReference type="ARBA" id="ARBA00022741"/>
    </source>
</evidence>
<dbReference type="EMBL" id="CP095075">
    <property type="protein sequence ID" value="UOR11018.1"/>
    <property type="molecule type" value="Genomic_DNA"/>
</dbReference>
<keyword evidence="1" id="KW-0813">Transport</keyword>
<gene>
    <name evidence="5" type="ORF">MUO15_15630</name>
</gene>
<dbReference type="PROSITE" id="PS50893">
    <property type="entry name" value="ABC_TRANSPORTER_2"/>
    <property type="match status" value="1"/>
</dbReference>
<evidence type="ECO:0000313" key="5">
    <source>
        <dbReference type="EMBL" id="UOR11018.1"/>
    </source>
</evidence>
<keyword evidence="3 5" id="KW-0067">ATP-binding</keyword>
<proteinExistence type="predicted"/>
<keyword evidence="2" id="KW-0547">Nucleotide-binding</keyword>
<sequence>MFTFENVTYHDILHIPSLTINEHQKTCIVGESGSGKSTFLKLLNHMISPSDGKLFFRGKNVSELEPIAHRREVVMLTQHPVLFGESVKDNLLAGIHFAEQEVPDEAACKKAMERFRLHKDLEGEAETLSGGEQQRLALARMTLMESPVYLLDEPTSSLDEDLEHEVMENFMTFAEEQKKTVIFVTHSSSVAAAFSDQTIDFHEYTLQGKGSS</sequence>
<reference evidence="5" key="1">
    <citation type="submission" date="2022-04" db="EMBL/GenBank/DDBJ databases">
        <title>Halobacillus sp. isolated from saltern.</title>
        <authorList>
            <person name="Won M."/>
            <person name="Lee C.-M."/>
            <person name="Woen H.-Y."/>
            <person name="Kwon S.-W."/>
        </authorList>
    </citation>
    <scope>NUCLEOTIDE SEQUENCE</scope>
    <source>
        <strain evidence="5">SSHM10-5</strain>
    </source>
</reference>
<dbReference type="InterPro" id="IPR003439">
    <property type="entry name" value="ABC_transporter-like_ATP-bd"/>
</dbReference>
<name>A0ABY4H823_9BACI</name>
<dbReference type="CDD" id="cd03228">
    <property type="entry name" value="ABCC_MRP_Like"/>
    <property type="match status" value="1"/>
</dbReference>
<keyword evidence="6" id="KW-1185">Reference proteome</keyword>
<dbReference type="Pfam" id="PF00005">
    <property type="entry name" value="ABC_tran"/>
    <property type="match status" value="1"/>
</dbReference>
<dbReference type="Gene3D" id="3.40.50.300">
    <property type="entry name" value="P-loop containing nucleotide triphosphate hydrolases"/>
    <property type="match status" value="1"/>
</dbReference>
<evidence type="ECO:0000256" key="1">
    <source>
        <dbReference type="ARBA" id="ARBA00022448"/>
    </source>
</evidence>
<dbReference type="RefSeq" id="WP_245030579.1">
    <property type="nucleotide sequence ID" value="NZ_CP095075.1"/>
</dbReference>
<organism evidence="5 6">
    <name type="scientific">Halobacillus amylolyticus</name>
    <dbReference type="NCBI Taxonomy" id="2932259"/>
    <lineage>
        <taxon>Bacteria</taxon>
        <taxon>Bacillati</taxon>
        <taxon>Bacillota</taxon>
        <taxon>Bacilli</taxon>
        <taxon>Bacillales</taxon>
        <taxon>Bacillaceae</taxon>
        <taxon>Halobacillus</taxon>
    </lineage>
</organism>
<dbReference type="InterPro" id="IPR017871">
    <property type="entry name" value="ABC_transporter-like_CS"/>
</dbReference>
<dbReference type="PROSITE" id="PS00211">
    <property type="entry name" value="ABC_TRANSPORTER_1"/>
    <property type="match status" value="1"/>
</dbReference>